<dbReference type="InterPro" id="IPR039425">
    <property type="entry name" value="RNA_pol_sigma-70-like"/>
</dbReference>
<dbReference type="Pfam" id="PF04542">
    <property type="entry name" value="Sigma70_r2"/>
    <property type="match status" value="1"/>
</dbReference>
<dbReference type="InterPro" id="IPR013325">
    <property type="entry name" value="RNA_pol_sigma_r2"/>
</dbReference>
<dbReference type="GO" id="GO:0016987">
    <property type="term" value="F:sigma factor activity"/>
    <property type="evidence" value="ECO:0007669"/>
    <property type="project" value="UniProtKB-KW"/>
</dbReference>
<dbReference type="RefSeq" id="WP_258522471.1">
    <property type="nucleotide sequence ID" value="NZ_UAQP01000005.1"/>
</dbReference>
<dbReference type="Proteomes" id="UP000251186">
    <property type="component" value="Unassembled WGS sequence"/>
</dbReference>
<dbReference type="SUPFAM" id="SSF88659">
    <property type="entry name" value="Sigma3 and sigma4 domains of RNA polymerase sigma factors"/>
    <property type="match status" value="1"/>
</dbReference>
<feature type="domain" description="RNA polymerase sigma factor 70 region 4 type 2" evidence="6">
    <location>
        <begin position="117"/>
        <end position="167"/>
    </location>
</feature>
<name>A0A2X1BMK0_BREVE</name>
<protein>
    <submittedName>
        <fullName evidence="7">Probable RNA polymerase sigma factor fecI</fullName>
    </submittedName>
</protein>
<dbReference type="GO" id="GO:0006352">
    <property type="term" value="P:DNA-templated transcription initiation"/>
    <property type="evidence" value="ECO:0007669"/>
    <property type="project" value="InterPro"/>
</dbReference>
<keyword evidence="4" id="KW-0804">Transcription</keyword>
<reference evidence="7 8" key="1">
    <citation type="submission" date="2018-06" db="EMBL/GenBank/DDBJ databases">
        <authorList>
            <consortium name="Pathogen Informatics"/>
            <person name="Doyle S."/>
        </authorList>
    </citation>
    <scope>NUCLEOTIDE SEQUENCE [LARGE SCALE GENOMIC DNA]</scope>
    <source>
        <strain evidence="7 8">NCTC11166</strain>
    </source>
</reference>
<dbReference type="AlphaFoldDB" id="A0A2X1BMK0"/>
<evidence type="ECO:0000256" key="4">
    <source>
        <dbReference type="ARBA" id="ARBA00023163"/>
    </source>
</evidence>
<proteinExistence type="inferred from homology"/>
<evidence type="ECO:0000256" key="1">
    <source>
        <dbReference type="ARBA" id="ARBA00010641"/>
    </source>
</evidence>
<keyword evidence="3" id="KW-0731">Sigma factor</keyword>
<dbReference type="InterPro" id="IPR013324">
    <property type="entry name" value="RNA_pol_sigma_r3/r4-like"/>
</dbReference>
<evidence type="ECO:0000259" key="5">
    <source>
        <dbReference type="Pfam" id="PF04542"/>
    </source>
</evidence>
<feature type="domain" description="RNA polymerase sigma-70 region 2" evidence="5">
    <location>
        <begin position="17"/>
        <end position="79"/>
    </location>
</feature>
<dbReference type="PANTHER" id="PTHR43133">
    <property type="entry name" value="RNA POLYMERASE ECF-TYPE SIGMA FACTO"/>
    <property type="match status" value="1"/>
</dbReference>
<keyword evidence="2" id="KW-0805">Transcription regulation</keyword>
<dbReference type="InterPro" id="IPR013249">
    <property type="entry name" value="RNA_pol_sigma70_r4_t2"/>
</dbReference>
<dbReference type="Gene3D" id="1.10.10.10">
    <property type="entry name" value="Winged helix-like DNA-binding domain superfamily/Winged helix DNA-binding domain"/>
    <property type="match status" value="1"/>
</dbReference>
<comment type="similarity">
    <text evidence="1">Belongs to the sigma-70 factor family. ECF subfamily.</text>
</comment>
<evidence type="ECO:0000313" key="8">
    <source>
        <dbReference type="Proteomes" id="UP000251186"/>
    </source>
</evidence>
<sequence>MTAPSAHPLIAAYLEQREDLARFCRARLGGASSDIDDVLQDIYLKVAALDPSIQPDNPRAFLFRLTSNLLMDRWRSGQRAVHRDSEWRRLNHEVGASEDLEGAPSAEAVVAGRERLACLVAALETLPPKTQTVFRLHKFEGVSYADVAAQLGISRSSVEKQMMDALRVLARKVQP</sequence>
<dbReference type="GO" id="GO:0003677">
    <property type="term" value="F:DNA binding"/>
    <property type="evidence" value="ECO:0007669"/>
    <property type="project" value="InterPro"/>
</dbReference>
<dbReference type="Gene3D" id="1.10.1740.10">
    <property type="match status" value="1"/>
</dbReference>
<evidence type="ECO:0000313" key="7">
    <source>
        <dbReference type="EMBL" id="SPU51994.1"/>
    </source>
</evidence>
<evidence type="ECO:0000256" key="3">
    <source>
        <dbReference type="ARBA" id="ARBA00023082"/>
    </source>
</evidence>
<dbReference type="CDD" id="cd06171">
    <property type="entry name" value="Sigma70_r4"/>
    <property type="match status" value="1"/>
</dbReference>
<dbReference type="PANTHER" id="PTHR43133:SF63">
    <property type="entry name" value="RNA POLYMERASE SIGMA FACTOR FECI-RELATED"/>
    <property type="match status" value="1"/>
</dbReference>
<evidence type="ECO:0000259" key="6">
    <source>
        <dbReference type="Pfam" id="PF08281"/>
    </source>
</evidence>
<dbReference type="SUPFAM" id="SSF88946">
    <property type="entry name" value="Sigma2 domain of RNA polymerase sigma factors"/>
    <property type="match status" value="1"/>
</dbReference>
<dbReference type="InterPro" id="IPR014284">
    <property type="entry name" value="RNA_pol_sigma-70_dom"/>
</dbReference>
<evidence type="ECO:0000256" key="2">
    <source>
        <dbReference type="ARBA" id="ARBA00023015"/>
    </source>
</evidence>
<dbReference type="InterPro" id="IPR036388">
    <property type="entry name" value="WH-like_DNA-bd_sf"/>
</dbReference>
<dbReference type="NCBIfam" id="TIGR02937">
    <property type="entry name" value="sigma70-ECF"/>
    <property type="match status" value="1"/>
</dbReference>
<dbReference type="Pfam" id="PF08281">
    <property type="entry name" value="Sigma70_r4_2"/>
    <property type="match status" value="1"/>
</dbReference>
<accession>A0A2X1BMK0</accession>
<dbReference type="InterPro" id="IPR007627">
    <property type="entry name" value="RNA_pol_sigma70_r2"/>
</dbReference>
<dbReference type="EMBL" id="UAQP01000005">
    <property type="protein sequence ID" value="SPU51994.1"/>
    <property type="molecule type" value="Genomic_DNA"/>
</dbReference>
<gene>
    <name evidence="7" type="primary">fecI_1</name>
    <name evidence="7" type="ORF">NCTC11166_00305</name>
</gene>
<organism evidence="7 8">
    <name type="scientific">Brevundimonas vesicularis</name>
    <name type="common">Pseudomonas vesicularis</name>
    <dbReference type="NCBI Taxonomy" id="41276"/>
    <lineage>
        <taxon>Bacteria</taxon>
        <taxon>Pseudomonadati</taxon>
        <taxon>Pseudomonadota</taxon>
        <taxon>Alphaproteobacteria</taxon>
        <taxon>Caulobacterales</taxon>
        <taxon>Caulobacteraceae</taxon>
        <taxon>Brevundimonas</taxon>
    </lineage>
</organism>